<evidence type="ECO:0000313" key="1">
    <source>
        <dbReference type="EMBL" id="ENN81338.1"/>
    </source>
</evidence>
<dbReference type="EMBL" id="KB740114">
    <property type="protein sequence ID" value="ENN81338.1"/>
    <property type="molecule type" value="Genomic_DNA"/>
</dbReference>
<sequence length="65" mass="7005">MRLLMGNCHSDIAEAVRTPSKSYTIDEWLEMDADSGQSRCSKSLPGVVASRSSCTSTAHSQTPDT</sequence>
<reference evidence="1" key="1">
    <citation type="journal article" date="2013" name="Genome Biol.">
        <title>Draft genome of the mountain pine beetle, Dendroctonus ponderosae Hopkins, a major forest pest.</title>
        <authorList>
            <person name="Keeling C.I."/>
            <person name="Yuen M.M."/>
            <person name="Liao N.Y."/>
            <person name="Docking T.R."/>
            <person name="Chan S.K."/>
            <person name="Taylor G.A."/>
            <person name="Palmquist D.L."/>
            <person name="Jackman S.D."/>
            <person name="Nguyen A."/>
            <person name="Li M."/>
            <person name="Henderson H."/>
            <person name="Janes J.K."/>
            <person name="Zhao Y."/>
            <person name="Pandoh P."/>
            <person name="Moore R."/>
            <person name="Sperling F.A."/>
            <person name="Huber D.P."/>
            <person name="Birol I."/>
            <person name="Jones S.J."/>
            <person name="Bohlmann J."/>
        </authorList>
    </citation>
    <scope>NUCLEOTIDE SEQUENCE</scope>
</reference>
<proteinExistence type="predicted"/>
<dbReference type="AlphaFoldDB" id="N6TTE0"/>
<name>N6TTE0_DENPD</name>
<dbReference type="HOGENOM" id="CLU_2851972_0_0_1"/>
<gene>
    <name evidence="1" type="ORF">YQE_02261</name>
</gene>
<protein>
    <submittedName>
        <fullName evidence="1">Uncharacterized protein</fullName>
    </submittedName>
</protein>
<organism evidence="1">
    <name type="scientific">Dendroctonus ponderosae</name>
    <name type="common">Mountain pine beetle</name>
    <dbReference type="NCBI Taxonomy" id="77166"/>
    <lineage>
        <taxon>Eukaryota</taxon>
        <taxon>Metazoa</taxon>
        <taxon>Ecdysozoa</taxon>
        <taxon>Arthropoda</taxon>
        <taxon>Hexapoda</taxon>
        <taxon>Insecta</taxon>
        <taxon>Pterygota</taxon>
        <taxon>Neoptera</taxon>
        <taxon>Endopterygota</taxon>
        <taxon>Coleoptera</taxon>
        <taxon>Polyphaga</taxon>
        <taxon>Cucujiformia</taxon>
        <taxon>Curculionidae</taxon>
        <taxon>Scolytinae</taxon>
        <taxon>Dendroctonus</taxon>
    </lineage>
</organism>
<feature type="non-terminal residue" evidence="1">
    <location>
        <position position="1"/>
    </location>
</feature>
<accession>N6TTE0</accession>